<keyword evidence="2" id="KW-1185">Reference proteome</keyword>
<sequence length="293" mass="33635">MTRKKGSKNNIPFFEREKVGTTDAKDIRHLSRQTGDSPLASFLSIMLHQVNYLVWIDSRHKELIDLKKQGGARGPKDAIFKKYKWYAEQSTLLEAINAFELFYKNTFISLASALRSVIPTDQIKGNIDSKVLWSLRGRFSISSVIFEHQIFHDLTKIDECSNMLVKAKMYNPNNINSPMRKRILAIQAAFQIRHTLSHNQGKVTQSDRAKLVALGMEVEHGEVIDPTKEYLGKSIRDFLEVEAKSYTEWLLSETAKYIKNRSDSNEITLNIKLKERIEKYIGSHADLDALAWS</sequence>
<protein>
    <recommendedName>
        <fullName evidence="3">Abi-like protein</fullName>
    </recommendedName>
</protein>
<dbReference type="Proteomes" id="UP000624279">
    <property type="component" value="Unassembled WGS sequence"/>
</dbReference>
<evidence type="ECO:0000313" key="1">
    <source>
        <dbReference type="EMBL" id="MBC3872222.1"/>
    </source>
</evidence>
<evidence type="ECO:0000313" key="2">
    <source>
        <dbReference type="Proteomes" id="UP000624279"/>
    </source>
</evidence>
<dbReference type="RefSeq" id="WP_186940219.1">
    <property type="nucleotide sequence ID" value="NZ_JACOGA010000001.1"/>
</dbReference>
<gene>
    <name evidence="1" type="ORF">H8K55_01365</name>
</gene>
<organism evidence="1 2">
    <name type="scientific">Undibacterium flavidum</name>
    <dbReference type="NCBI Taxonomy" id="2762297"/>
    <lineage>
        <taxon>Bacteria</taxon>
        <taxon>Pseudomonadati</taxon>
        <taxon>Pseudomonadota</taxon>
        <taxon>Betaproteobacteria</taxon>
        <taxon>Burkholderiales</taxon>
        <taxon>Oxalobacteraceae</taxon>
        <taxon>Undibacterium</taxon>
    </lineage>
</organism>
<proteinExistence type="predicted"/>
<dbReference type="EMBL" id="JACOGA010000001">
    <property type="protein sequence ID" value="MBC3872222.1"/>
    <property type="molecule type" value="Genomic_DNA"/>
</dbReference>
<name>A0ABR6Y6H9_9BURK</name>
<reference evidence="1 2" key="1">
    <citation type="submission" date="2020-08" db="EMBL/GenBank/DDBJ databases">
        <title>Novel species isolated from subtropical streams in China.</title>
        <authorList>
            <person name="Lu H."/>
        </authorList>
    </citation>
    <scope>NUCLEOTIDE SEQUENCE [LARGE SCALE GENOMIC DNA]</scope>
    <source>
        <strain evidence="1 2">LX15W</strain>
    </source>
</reference>
<evidence type="ECO:0008006" key="3">
    <source>
        <dbReference type="Google" id="ProtNLM"/>
    </source>
</evidence>
<comment type="caution">
    <text evidence="1">The sequence shown here is derived from an EMBL/GenBank/DDBJ whole genome shotgun (WGS) entry which is preliminary data.</text>
</comment>
<accession>A0ABR6Y6H9</accession>